<dbReference type="KEGG" id="bdi:100834009"/>
<dbReference type="RefSeq" id="XP_003570653.1">
    <property type="nucleotide sequence ID" value="XM_003570605.3"/>
</dbReference>
<organism evidence="3">
    <name type="scientific">Brachypodium distachyon</name>
    <name type="common">Purple false brome</name>
    <name type="synonym">Trachynia distachya</name>
    <dbReference type="NCBI Taxonomy" id="15368"/>
    <lineage>
        <taxon>Eukaryota</taxon>
        <taxon>Viridiplantae</taxon>
        <taxon>Streptophyta</taxon>
        <taxon>Embryophyta</taxon>
        <taxon>Tracheophyta</taxon>
        <taxon>Spermatophyta</taxon>
        <taxon>Magnoliopsida</taxon>
        <taxon>Liliopsida</taxon>
        <taxon>Poales</taxon>
        <taxon>Poaceae</taxon>
        <taxon>BOP clade</taxon>
        <taxon>Pooideae</taxon>
        <taxon>Stipodae</taxon>
        <taxon>Brachypodieae</taxon>
        <taxon>Brachypodium</taxon>
    </lineage>
</organism>
<feature type="compositionally biased region" description="Basic and acidic residues" evidence="1">
    <location>
        <begin position="47"/>
        <end position="79"/>
    </location>
</feature>
<evidence type="ECO:0000259" key="2">
    <source>
        <dbReference type="PROSITE" id="PS51222"/>
    </source>
</evidence>
<feature type="compositionally biased region" description="Polar residues" evidence="1">
    <location>
        <begin position="80"/>
        <end position="95"/>
    </location>
</feature>
<dbReference type="EMBL" id="CM000882">
    <property type="protein sequence ID" value="KQK01940.1"/>
    <property type="molecule type" value="Genomic_DNA"/>
</dbReference>
<dbReference type="Gramene" id="KQK01941">
    <property type="protein sequence ID" value="KQK01941"/>
    <property type="gene ID" value="BRADI_3g59360v3"/>
</dbReference>
<reference evidence="3" key="2">
    <citation type="submission" date="2017-06" db="EMBL/GenBank/DDBJ databases">
        <title>WGS assembly of Brachypodium distachyon.</title>
        <authorList>
            <consortium name="The International Brachypodium Initiative"/>
            <person name="Lucas S."/>
            <person name="Harmon-Smith M."/>
            <person name="Lail K."/>
            <person name="Tice H."/>
            <person name="Grimwood J."/>
            <person name="Bruce D."/>
            <person name="Barry K."/>
            <person name="Shu S."/>
            <person name="Lindquist E."/>
            <person name="Wang M."/>
            <person name="Pitluck S."/>
            <person name="Vogel J.P."/>
            <person name="Garvin D.F."/>
            <person name="Mockler T.C."/>
            <person name="Schmutz J."/>
            <person name="Rokhsar D."/>
            <person name="Bevan M.W."/>
        </authorList>
    </citation>
    <scope>NUCLEOTIDE SEQUENCE</scope>
    <source>
        <strain evidence="3">Bd21</strain>
    </source>
</reference>
<feature type="region of interest" description="Disordered" evidence="1">
    <location>
        <begin position="1"/>
        <end position="140"/>
    </location>
</feature>
<dbReference type="PANTHER" id="PTHR46444">
    <property type="entry name" value="DCD (DEVELOPMENT AND CELL DEATH) DOMAIN PROTEIN-RELATED"/>
    <property type="match status" value="1"/>
</dbReference>
<dbReference type="EnsemblPlants" id="KQK01940">
    <property type="protein sequence ID" value="KQK01940"/>
    <property type="gene ID" value="BRADI_3g59360v3"/>
</dbReference>
<feature type="compositionally biased region" description="Low complexity" evidence="1">
    <location>
        <begin position="13"/>
        <end position="23"/>
    </location>
</feature>
<dbReference type="eggNOG" id="ENOG502QY8D">
    <property type="taxonomic scope" value="Eukaryota"/>
</dbReference>
<dbReference type="EMBL" id="CM000882">
    <property type="protein sequence ID" value="KQK01941.1"/>
    <property type="molecule type" value="Genomic_DNA"/>
</dbReference>
<proteinExistence type="predicted"/>
<reference evidence="3 4" key="1">
    <citation type="journal article" date="2010" name="Nature">
        <title>Genome sequencing and analysis of the model grass Brachypodium distachyon.</title>
        <authorList>
            <consortium name="International Brachypodium Initiative"/>
        </authorList>
    </citation>
    <scope>NUCLEOTIDE SEQUENCE [LARGE SCALE GENOMIC DNA]</scope>
    <source>
        <strain evidence="3">Bd21</strain>
        <strain evidence="4">cv. Bd21</strain>
    </source>
</reference>
<name>I1IFA9_BRADI</name>
<reference evidence="4" key="3">
    <citation type="submission" date="2018-08" db="UniProtKB">
        <authorList>
            <consortium name="EnsemblPlants"/>
        </authorList>
    </citation>
    <scope>IDENTIFICATION</scope>
    <source>
        <strain evidence="4">cv. Bd21</strain>
    </source>
</reference>
<dbReference type="AlphaFoldDB" id="I1IFA9"/>
<dbReference type="EnsemblPlants" id="KQK01941">
    <property type="protein sequence ID" value="KQK01941"/>
    <property type="gene ID" value="BRADI_3g59360v3"/>
</dbReference>
<dbReference type="Proteomes" id="UP000008810">
    <property type="component" value="Chromosome 3"/>
</dbReference>
<feature type="compositionally biased region" description="Basic and acidic residues" evidence="1">
    <location>
        <begin position="96"/>
        <end position="107"/>
    </location>
</feature>
<feature type="compositionally biased region" description="Basic residues" evidence="1">
    <location>
        <begin position="36"/>
        <end position="46"/>
    </location>
</feature>
<feature type="domain" description="DCD" evidence="2">
    <location>
        <begin position="143"/>
        <end position="270"/>
    </location>
</feature>
<evidence type="ECO:0000313" key="3">
    <source>
        <dbReference type="EMBL" id="KQK01941.1"/>
    </source>
</evidence>
<dbReference type="PANTHER" id="PTHR46444:SF19">
    <property type="entry name" value="OS02G0745600 PROTEIN"/>
    <property type="match status" value="1"/>
</dbReference>
<dbReference type="GeneID" id="100834009"/>
<dbReference type="Pfam" id="PF10539">
    <property type="entry name" value="Dev_Cell_Death"/>
    <property type="match status" value="1"/>
</dbReference>
<dbReference type="InterPro" id="IPR013989">
    <property type="entry name" value="Dev_and_cell_death_domain"/>
</dbReference>
<feature type="compositionally biased region" description="Basic and acidic residues" evidence="1">
    <location>
        <begin position="117"/>
        <end position="140"/>
    </location>
</feature>
<evidence type="ECO:0000256" key="1">
    <source>
        <dbReference type="SAM" id="MobiDB-lite"/>
    </source>
</evidence>
<protein>
    <recommendedName>
        <fullName evidence="2">DCD domain-containing protein</fullName>
    </recommendedName>
</protein>
<gene>
    <name evidence="4" type="primary">LOC100834009</name>
    <name evidence="3" type="ORF">BRADI_3g59360v3</name>
</gene>
<evidence type="ECO:0000313" key="4">
    <source>
        <dbReference type="EnsemblPlants" id="KQK01940"/>
    </source>
</evidence>
<dbReference type="HOGENOM" id="CLU_045201_0_0_1"/>
<dbReference type="Gramene" id="KQK01940">
    <property type="protein sequence ID" value="KQK01940"/>
    <property type="gene ID" value="BRADI_3g59360v3"/>
</dbReference>
<dbReference type="SMART" id="SM00767">
    <property type="entry name" value="DCD"/>
    <property type="match status" value="1"/>
</dbReference>
<evidence type="ECO:0000313" key="5">
    <source>
        <dbReference type="Proteomes" id="UP000008810"/>
    </source>
</evidence>
<sequence>MVKKAPNPDAKGKGAASASAPLLAAPPPKPSPGSVKSRKKMFKKKKAPADQEKQKVTDAAKVAEKKGDDEKMVAEKNSEGSKTATSKNNGDGSKTATDKNDGAEKKVVTANNGAVRRPKEEGRGRMNGRGEERKEDKRGADESGAAGFIFMCNAKTKPECFKNGVFGLPKGKIDVVKKVHLGSKLFLYDFDLKLLYGVYKATGKGGMDLVRRAFDGRFPAQVKFKIDKDCLPLPESSFKHAIEENYDAKGRFTQELSSRQVRKLMALYKPVNLRRSSSQHVEEIRQTPCVEGRMPQYVQERRQPHDYEERRLSRHDEEMQRSRFVEDGRLTYGYDERQPPHHVKEIRRPQFVEEVRAPTHLPVSYVPPYYHRVPPASSDVYNPHPANILYESSAPRASFDATNRDPLLSRDYRALPAEVAPRPDRVDELYHSYILANRPEGLHQDPYLTTAYENPRPTYPESIQMPASTRVPVSQYLTTAYENSRPAYPESIQMPASTRVPVSSLYSFAGAPAYR</sequence>
<dbReference type="OMA" id="RHVTHLP"/>
<dbReference type="PROSITE" id="PS51222">
    <property type="entry name" value="DCD"/>
    <property type="match status" value="1"/>
</dbReference>
<accession>I1IFA9</accession>
<dbReference type="OrthoDB" id="1920894at2759"/>
<keyword evidence="5" id="KW-1185">Reference proteome</keyword>